<dbReference type="Proteomes" id="UP001548189">
    <property type="component" value="Unassembled WGS sequence"/>
</dbReference>
<dbReference type="Pfam" id="PF02706">
    <property type="entry name" value="Wzz"/>
    <property type="match status" value="1"/>
</dbReference>
<dbReference type="RefSeq" id="WP_353897351.1">
    <property type="nucleotide sequence ID" value="NZ_JBEVCJ010000026.1"/>
</dbReference>
<feature type="transmembrane region" description="Helical" evidence="7">
    <location>
        <begin position="420"/>
        <end position="442"/>
    </location>
</feature>
<evidence type="ECO:0000259" key="8">
    <source>
        <dbReference type="Pfam" id="PF02706"/>
    </source>
</evidence>
<feature type="coiled-coil region" evidence="6">
    <location>
        <begin position="169"/>
        <end position="339"/>
    </location>
</feature>
<comment type="caution">
    <text evidence="9">The sequence shown here is derived from an EMBL/GenBank/DDBJ whole genome shotgun (WGS) entry which is preliminary data.</text>
</comment>
<evidence type="ECO:0000256" key="4">
    <source>
        <dbReference type="ARBA" id="ARBA00022989"/>
    </source>
</evidence>
<dbReference type="PANTHER" id="PTHR32309:SF13">
    <property type="entry name" value="FERRIC ENTEROBACTIN TRANSPORT PROTEIN FEPE"/>
    <property type="match status" value="1"/>
</dbReference>
<feature type="transmembrane region" description="Helical" evidence="7">
    <location>
        <begin position="21"/>
        <end position="41"/>
    </location>
</feature>
<evidence type="ECO:0000256" key="7">
    <source>
        <dbReference type="SAM" id="Phobius"/>
    </source>
</evidence>
<protein>
    <submittedName>
        <fullName evidence="9">XrtA system polysaccharide chain length determinant</fullName>
    </submittedName>
</protein>
<feature type="domain" description="Polysaccharide chain length determinant N-terminal" evidence="8">
    <location>
        <begin position="9"/>
        <end position="91"/>
    </location>
</feature>
<gene>
    <name evidence="9" type="ORF">ABVT43_16625</name>
</gene>
<keyword evidence="5 7" id="KW-0472">Membrane</keyword>
<evidence type="ECO:0000256" key="6">
    <source>
        <dbReference type="SAM" id="Coils"/>
    </source>
</evidence>
<keyword evidence="4 7" id="KW-1133">Transmembrane helix</keyword>
<dbReference type="NCBIfam" id="TIGR03007">
    <property type="entry name" value="pepcterm_ChnLen"/>
    <property type="match status" value="1"/>
</dbReference>
<keyword evidence="6" id="KW-0175">Coiled coil</keyword>
<proteinExistence type="predicted"/>
<organism evidence="9 10">
    <name type="scientific">Aliikangiella maris</name>
    <dbReference type="NCBI Taxonomy" id="3162458"/>
    <lineage>
        <taxon>Bacteria</taxon>
        <taxon>Pseudomonadati</taxon>
        <taxon>Pseudomonadota</taxon>
        <taxon>Gammaproteobacteria</taxon>
        <taxon>Oceanospirillales</taxon>
        <taxon>Pleioneaceae</taxon>
        <taxon>Aliikangiella</taxon>
    </lineage>
</organism>
<comment type="subcellular location">
    <subcellularLocation>
        <location evidence="1">Cell membrane</location>
        <topology evidence="1">Multi-pass membrane protein</topology>
    </subcellularLocation>
</comment>
<feature type="transmembrane region" description="Helical" evidence="7">
    <location>
        <begin position="483"/>
        <end position="503"/>
    </location>
</feature>
<keyword evidence="3 7" id="KW-0812">Transmembrane</keyword>
<dbReference type="EMBL" id="JBEVCJ010000026">
    <property type="protein sequence ID" value="MET1256769.1"/>
    <property type="molecule type" value="Genomic_DNA"/>
</dbReference>
<accession>A0ABV2BXV9</accession>
<reference evidence="9 10" key="1">
    <citation type="submission" date="2024-06" db="EMBL/GenBank/DDBJ databases">
        <authorList>
            <person name="Li F."/>
        </authorList>
    </citation>
    <scope>NUCLEOTIDE SEQUENCE [LARGE SCALE GENOMIC DNA]</scope>
    <source>
        <strain evidence="9 10">GXAS 311</strain>
    </source>
</reference>
<dbReference type="PANTHER" id="PTHR32309">
    <property type="entry name" value="TYROSINE-PROTEIN KINASE"/>
    <property type="match status" value="1"/>
</dbReference>
<keyword evidence="10" id="KW-1185">Reference proteome</keyword>
<dbReference type="InterPro" id="IPR003856">
    <property type="entry name" value="LPS_length_determ_N"/>
</dbReference>
<evidence type="ECO:0000256" key="1">
    <source>
        <dbReference type="ARBA" id="ARBA00004651"/>
    </source>
</evidence>
<sequence length="507" mass="57873">MNMSIGDALNRIIREVWERKVLVTVLFIVIAMSFLLIAWFMPKVYTSSSIILVDEQSILSPLMEGTAVTQEVVDRAKRAKQIIFSSRSVERILNAFDWFDGDEPTLIERDLMVEKIRKKTNVTSAGKNLIEISFKNNNPAIAQGVTKLMTVIFVDDSLLEKQNESREAYEFIHKRVESYQKKLQDAENAIKEFRSRNIDSRPGSQSAVNERITQLTRQVENLNLEIRGQESKVSELTKQLTGDAVASTDLKKENILRERVAKLKAKLDELRLNYLDTYPDIVQVKSQIASLNEEIEKEIEERESEKNNTKRYKSDSPIFQEIQRQITKARANISTLKSDKVETEKLLKIEQDRMARINAVEAELAELTRDYKVNQDIYQKLLRQRENANISMTIDAENQGLTIKVQEEATLPVIPSGLRYIHLVAIGLVLSILIPAGAAFGLSFIDNKVRDEAIITEKLMLPVLASVYYINTPEEKRSNLKKGALMSLAVLLVFACYVYVSWLRLKG</sequence>
<dbReference type="InterPro" id="IPR014345">
    <property type="entry name" value="XrtA_polysacc_chain"/>
</dbReference>
<name>A0ABV2BXV9_9GAMM</name>
<evidence type="ECO:0000256" key="3">
    <source>
        <dbReference type="ARBA" id="ARBA00022692"/>
    </source>
</evidence>
<evidence type="ECO:0000256" key="2">
    <source>
        <dbReference type="ARBA" id="ARBA00022475"/>
    </source>
</evidence>
<dbReference type="InterPro" id="IPR050445">
    <property type="entry name" value="Bact_polysacc_biosynth/exp"/>
</dbReference>
<evidence type="ECO:0000313" key="10">
    <source>
        <dbReference type="Proteomes" id="UP001548189"/>
    </source>
</evidence>
<keyword evidence="2" id="KW-1003">Cell membrane</keyword>
<evidence type="ECO:0000256" key="5">
    <source>
        <dbReference type="ARBA" id="ARBA00023136"/>
    </source>
</evidence>
<evidence type="ECO:0000313" key="9">
    <source>
        <dbReference type="EMBL" id="MET1256769.1"/>
    </source>
</evidence>